<dbReference type="EMBL" id="FODV01000002">
    <property type="protein sequence ID" value="SEO42820.1"/>
    <property type="molecule type" value="Genomic_DNA"/>
</dbReference>
<dbReference type="SUPFAM" id="SSF51569">
    <property type="entry name" value="Aldolase"/>
    <property type="match status" value="1"/>
</dbReference>
<keyword evidence="2 5" id="KW-0808">Transferase</keyword>
<comment type="function">
    <text evidence="5">Catalyzes a transaldol reaction between 6-deoxy-5-ketofructose 1-phosphate (DKFP) and L-aspartate semialdehyde (ASA) with an elimination of hydroxypyruvaldehyde phosphate to yield 2-amino-3,7-dideoxy-D-threo-hept-6-ulosonate (ADH). Plays a key role in an alternative pathway of the biosynthesis of 3-dehydroquinate (DHQ), which is involved in the canonical pathway for the biosynthesis of aromatic amino acids.</text>
</comment>
<feature type="active site" description="Proton acceptor" evidence="5">
    <location>
        <position position="48"/>
    </location>
</feature>
<feature type="active site" description="Schiff-base intermediate with dihydroxyacetone-P" evidence="7">
    <location>
        <position position="197"/>
    </location>
</feature>
<evidence type="ECO:0000313" key="9">
    <source>
        <dbReference type="Proteomes" id="UP000199126"/>
    </source>
</evidence>
<dbReference type="NCBIfam" id="NF005556">
    <property type="entry name" value="PRK07226.1"/>
    <property type="match status" value="1"/>
</dbReference>
<dbReference type="Gene3D" id="3.20.20.70">
    <property type="entry name" value="Aldolase class I"/>
    <property type="match status" value="1"/>
</dbReference>
<protein>
    <recommendedName>
        <fullName evidence="5 6">2-amino-3,7-dideoxy-D-threo-hept-6-ulosonate synthase</fullName>
        <shortName evidence="5">ADH synthase</shortName>
        <shortName evidence="5">ADHS</shortName>
        <shortName evidence="5">ADTH synthase</shortName>
        <ecNumber evidence="5 6">2.2.1.10</ecNumber>
    </recommendedName>
</protein>
<evidence type="ECO:0000256" key="4">
    <source>
        <dbReference type="ARBA" id="ARBA00023270"/>
    </source>
</evidence>
<evidence type="ECO:0000256" key="1">
    <source>
        <dbReference type="ARBA" id="ARBA00022605"/>
    </source>
</evidence>
<dbReference type="InterPro" id="IPR002915">
    <property type="entry name" value="DeoC/FbaB/LacD_aldolase"/>
</dbReference>
<dbReference type="InterPro" id="IPR050456">
    <property type="entry name" value="DeoC/FbaB_aldolase"/>
</dbReference>
<dbReference type="CDD" id="cd00958">
    <property type="entry name" value="DhnA"/>
    <property type="match status" value="1"/>
</dbReference>
<dbReference type="InterPro" id="IPR041720">
    <property type="entry name" value="FbaB-like"/>
</dbReference>
<comment type="similarity">
    <text evidence="5">Belongs to the DeoC/FbaB aldolase family. ADHS subfamily.</text>
</comment>
<dbReference type="GO" id="GO:0009073">
    <property type="term" value="P:aromatic amino acid family biosynthetic process"/>
    <property type="evidence" value="ECO:0007669"/>
    <property type="project" value="UniProtKB-UniRule"/>
</dbReference>
<feature type="binding site" evidence="5">
    <location>
        <begin position="249"/>
        <end position="250"/>
    </location>
    <ligand>
        <name>1-deoxy-D-threo-hexo-2,5-diulose 6-phosphate</name>
        <dbReference type="ChEBI" id="CHEBI:58861"/>
    </ligand>
</feature>
<dbReference type="PANTHER" id="PTHR47916">
    <property type="entry name" value="FRUCTOSE-BISPHOSPHATE ALDOLASE CLASS 1"/>
    <property type="match status" value="1"/>
</dbReference>
<feature type="active site" description="Proton donor" evidence="5 7">
    <location>
        <position position="167"/>
    </location>
</feature>
<reference evidence="9" key="1">
    <citation type="submission" date="2016-10" db="EMBL/GenBank/DDBJ databases">
        <authorList>
            <person name="Varghese N."/>
            <person name="Submissions S."/>
        </authorList>
    </citation>
    <scope>NUCLEOTIDE SEQUENCE [LARGE SCALE GENOMIC DNA]</scope>
    <source>
        <strain evidence="9">CGMCC 1.10121</strain>
    </source>
</reference>
<proteinExistence type="inferred from homology"/>
<keyword evidence="1 5" id="KW-0028">Amino-acid biosynthesis</keyword>
<dbReference type="GO" id="GO:0008652">
    <property type="term" value="P:amino acid biosynthetic process"/>
    <property type="evidence" value="ECO:0007669"/>
    <property type="project" value="UniProtKB-KW"/>
</dbReference>
<comment type="subunit">
    <text evidence="5">Homodecamer.</text>
</comment>
<feature type="binding site" evidence="5">
    <location>
        <begin position="222"/>
        <end position="223"/>
    </location>
    <ligand>
        <name>1-deoxy-D-threo-hexo-2,5-diulose 6-phosphate</name>
        <dbReference type="ChEBI" id="CHEBI:58861"/>
    </ligand>
</feature>
<evidence type="ECO:0000256" key="6">
    <source>
        <dbReference type="NCBIfam" id="TIGR01949"/>
    </source>
</evidence>
<feature type="binding site" evidence="5">
    <location>
        <begin position="167"/>
        <end position="169"/>
    </location>
    <ligand>
        <name>1-deoxy-D-threo-hexo-2,5-diulose 6-phosphate</name>
        <dbReference type="ChEBI" id="CHEBI:58861"/>
    </ligand>
</feature>
<evidence type="ECO:0000256" key="2">
    <source>
        <dbReference type="ARBA" id="ARBA00022679"/>
    </source>
</evidence>
<organism evidence="8 9">
    <name type="scientific">Halogranum amylolyticum</name>
    <dbReference type="NCBI Taxonomy" id="660520"/>
    <lineage>
        <taxon>Archaea</taxon>
        <taxon>Methanobacteriati</taxon>
        <taxon>Methanobacteriota</taxon>
        <taxon>Stenosarchaea group</taxon>
        <taxon>Halobacteria</taxon>
        <taxon>Halobacteriales</taxon>
        <taxon>Haloferacaceae</taxon>
    </lineage>
</organism>
<dbReference type="GO" id="GO:0004332">
    <property type="term" value="F:fructose-bisphosphate aldolase activity"/>
    <property type="evidence" value="ECO:0007669"/>
    <property type="project" value="InterPro"/>
</dbReference>
<dbReference type="PIRSF" id="PIRSF038992">
    <property type="entry name" value="Aldolase_Ia"/>
    <property type="match status" value="1"/>
</dbReference>
<keyword evidence="4 5" id="KW-0704">Schiff base</keyword>
<feature type="active site" description="Schiff-base intermediate with substrate" evidence="5">
    <location>
        <position position="197"/>
    </location>
</feature>
<evidence type="ECO:0000256" key="5">
    <source>
        <dbReference type="HAMAP-Rule" id="MF_00960"/>
    </source>
</evidence>
<accession>A0A1H8PLK3</accession>
<evidence type="ECO:0000313" key="8">
    <source>
        <dbReference type="EMBL" id="SEO42820.1"/>
    </source>
</evidence>
<dbReference type="SMART" id="SM01133">
    <property type="entry name" value="DeoC"/>
    <property type="match status" value="1"/>
</dbReference>
<name>A0A1H8PLK3_9EURY</name>
<gene>
    <name evidence="5" type="primary">aroA'</name>
    <name evidence="8" type="ORF">SAMN04487948_102378</name>
</gene>
<dbReference type="Proteomes" id="UP000199126">
    <property type="component" value="Unassembled WGS sequence"/>
</dbReference>
<dbReference type="GO" id="GO:0016836">
    <property type="term" value="F:hydro-lyase activity"/>
    <property type="evidence" value="ECO:0007669"/>
    <property type="project" value="InterPro"/>
</dbReference>
<evidence type="ECO:0000256" key="7">
    <source>
        <dbReference type="PIRSR" id="PIRSR038992-1"/>
    </source>
</evidence>
<feature type="binding site" evidence="5">
    <location>
        <begin position="48"/>
        <end position="52"/>
    </location>
    <ligand>
        <name>1-deoxy-D-threo-hexo-2,5-diulose 6-phosphate</name>
        <dbReference type="ChEBI" id="CHEBI:58861"/>
    </ligand>
</feature>
<dbReference type="InterPro" id="IPR010210">
    <property type="entry name" value="ADH_synthase"/>
</dbReference>
<keyword evidence="3 5" id="KW-0057">Aromatic amino acid biosynthesis</keyword>
<sequence>MPSNVYRIRNGNKDGLTQIHITKLMDAGLQSRLERIGTDGRYFVVPMDHGVTLGPVKGLKDIESTVDAITRGGADAVLTQKGVAPRVHPNKNTKGFIVHLNGSTVIGPDEDDKRLTSSVEEAIRVGADAVSFHINVGSNYEPTQMTQLGEVTEKAHRFGIPVLAMAYARGPDIAGDDPEAIGHAVRLAEELGADVVKTGYSGDADSFRHVVESTRLPVVIAGGSKGTNRQTAEMVRGTMDAGAAGVSMGRSIFQHDDPEAISRAVSAIIHDDRSAEEALELAELAPDE</sequence>
<comment type="catalytic activity">
    <reaction evidence="5">
        <text>1-deoxy-D-threo-hexo-2,5-diulose 6-phosphate + L-aspartate 4-semialdehyde = 2,3-dioxopropyl phosphate + 2-amino-2,3,7-trideoxy-D-lyxo-hept-6-ulosonate</text>
        <dbReference type="Rhea" id="RHEA:25952"/>
        <dbReference type="ChEBI" id="CHEBI:58859"/>
        <dbReference type="ChEBI" id="CHEBI:58860"/>
        <dbReference type="ChEBI" id="CHEBI:58861"/>
        <dbReference type="ChEBI" id="CHEBI:537519"/>
        <dbReference type="EC" id="2.2.1.10"/>
    </reaction>
</comment>
<keyword evidence="9" id="KW-1185">Reference proteome</keyword>
<dbReference type="InterPro" id="IPR013785">
    <property type="entry name" value="Aldolase_TIM"/>
</dbReference>
<dbReference type="HAMAP" id="MF_00960">
    <property type="entry name" value="ADH_synthase"/>
    <property type="match status" value="1"/>
</dbReference>
<dbReference type="AlphaFoldDB" id="A0A1H8PLK3"/>
<dbReference type="EC" id="2.2.1.10" evidence="5 6"/>
<dbReference type="Pfam" id="PF01791">
    <property type="entry name" value="DeoC"/>
    <property type="match status" value="1"/>
</dbReference>
<evidence type="ECO:0000256" key="3">
    <source>
        <dbReference type="ARBA" id="ARBA00023141"/>
    </source>
</evidence>
<dbReference type="NCBIfam" id="TIGR01949">
    <property type="entry name" value="ADH_synth"/>
    <property type="match status" value="1"/>
</dbReference>
<dbReference type="GO" id="GO:0016744">
    <property type="term" value="F:transketolase or transaldolase activity"/>
    <property type="evidence" value="ECO:0007669"/>
    <property type="project" value="UniProtKB-UniRule"/>
</dbReference>
<dbReference type="PANTHER" id="PTHR47916:SF1">
    <property type="entry name" value="3-HYDROXY-5-PHOSPHONOOXYPENTANE-2,4-DIONE THIOLASE"/>
    <property type="match status" value="1"/>
</dbReference>